<dbReference type="AlphaFoldDB" id="A0ABF7R0V7"/>
<dbReference type="GO" id="GO:0006310">
    <property type="term" value="P:DNA recombination"/>
    <property type="evidence" value="ECO:0007669"/>
    <property type="project" value="UniProtKB-KW"/>
</dbReference>
<dbReference type="PANTHER" id="PTHR30629:SF2">
    <property type="entry name" value="PROPHAGE INTEGRASE INTS-RELATED"/>
    <property type="match status" value="1"/>
</dbReference>
<evidence type="ECO:0000256" key="4">
    <source>
        <dbReference type="ARBA" id="ARBA00023172"/>
    </source>
</evidence>
<dbReference type="Proteomes" id="UP000001697">
    <property type="component" value="Chromosome"/>
</dbReference>
<feature type="domain" description="Core-binding (CB)" evidence="7">
    <location>
        <begin position="60"/>
        <end position="144"/>
    </location>
</feature>
<evidence type="ECO:0000256" key="1">
    <source>
        <dbReference type="ARBA" id="ARBA00008857"/>
    </source>
</evidence>
<dbReference type="Pfam" id="PF00589">
    <property type="entry name" value="Phage_integrase"/>
    <property type="match status" value="1"/>
</dbReference>
<dbReference type="Gene3D" id="1.10.150.130">
    <property type="match status" value="1"/>
</dbReference>
<dbReference type="PROSITE" id="PS51898">
    <property type="entry name" value="TYR_RECOMBINASE"/>
    <property type="match status" value="1"/>
</dbReference>
<dbReference type="PROSITE" id="PS51900">
    <property type="entry name" value="CB"/>
    <property type="match status" value="1"/>
</dbReference>
<organism evidence="8 9">
    <name type="scientific">Limosilactobacillus fermentum (strain NBRC 3956 / LMG 18251)</name>
    <name type="common">Lactobacillus fermentum</name>
    <dbReference type="NCBI Taxonomy" id="334390"/>
    <lineage>
        <taxon>Bacteria</taxon>
        <taxon>Bacillati</taxon>
        <taxon>Bacillota</taxon>
        <taxon>Bacilli</taxon>
        <taxon>Lactobacillales</taxon>
        <taxon>Lactobacillaceae</taxon>
        <taxon>Limosilactobacillus</taxon>
    </lineage>
</organism>
<keyword evidence="9" id="KW-1185">Reference proteome</keyword>
<accession>A0ABF7R0V7</accession>
<proteinExistence type="inferred from homology"/>
<keyword evidence="4" id="KW-0233">DNA recombination</keyword>
<protein>
    <submittedName>
        <fullName evidence="8">Integrase</fullName>
    </submittedName>
</protein>
<dbReference type="RefSeq" id="WP_012390813.1">
    <property type="nucleotide sequence ID" value="NC_010610.1"/>
</dbReference>
<evidence type="ECO:0000259" key="6">
    <source>
        <dbReference type="PROSITE" id="PS51898"/>
    </source>
</evidence>
<gene>
    <name evidence="8" type="ordered locus">LAF_0231</name>
</gene>
<evidence type="ECO:0000256" key="5">
    <source>
        <dbReference type="PROSITE-ProRule" id="PRU01248"/>
    </source>
</evidence>
<name>A0ABF7R0V7_LIMF3</name>
<dbReference type="InterPro" id="IPR050808">
    <property type="entry name" value="Phage_Integrase"/>
</dbReference>
<dbReference type="InterPro" id="IPR010998">
    <property type="entry name" value="Integrase_recombinase_N"/>
</dbReference>
<dbReference type="InterPro" id="IPR011010">
    <property type="entry name" value="DNA_brk_join_enz"/>
</dbReference>
<dbReference type="GO" id="GO:0003677">
    <property type="term" value="F:DNA binding"/>
    <property type="evidence" value="ECO:0007669"/>
    <property type="project" value="UniProtKB-UniRule"/>
</dbReference>
<evidence type="ECO:0000259" key="7">
    <source>
        <dbReference type="PROSITE" id="PS51900"/>
    </source>
</evidence>
<dbReference type="SUPFAM" id="SSF56349">
    <property type="entry name" value="DNA breaking-rejoining enzymes"/>
    <property type="match status" value="1"/>
</dbReference>
<keyword evidence="2" id="KW-0229">DNA integration</keyword>
<keyword evidence="3 5" id="KW-0238">DNA-binding</keyword>
<dbReference type="InterPro" id="IPR002104">
    <property type="entry name" value="Integrase_catalytic"/>
</dbReference>
<evidence type="ECO:0000313" key="9">
    <source>
        <dbReference type="Proteomes" id="UP000001697"/>
    </source>
</evidence>
<dbReference type="EMBL" id="AP008937">
    <property type="protein sequence ID" value="BAG26567.1"/>
    <property type="molecule type" value="Genomic_DNA"/>
</dbReference>
<dbReference type="GO" id="GO:0015074">
    <property type="term" value="P:DNA integration"/>
    <property type="evidence" value="ECO:0007669"/>
    <property type="project" value="UniProtKB-KW"/>
</dbReference>
<feature type="domain" description="Tyr recombinase" evidence="6">
    <location>
        <begin position="167"/>
        <end position="357"/>
    </location>
</feature>
<dbReference type="CDD" id="cd01189">
    <property type="entry name" value="INT_ICEBs1_C_like"/>
    <property type="match status" value="1"/>
</dbReference>
<reference evidence="8 9" key="1">
    <citation type="journal article" date="2008" name="DNA Res.">
        <title>Comparative genome analysis of Lactobacillus reuteri and Lactobacillus fermentum reveal a genomic island for reuterin and cobalamin production.</title>
        <authorList>
            <person name="Morita H."/>
            <person name="Toh H."/>
            <person name="Fukuda S."/>
            <person name="Horikawa H."/>
            <person name="Oshima K."/>
            <person name="Suzuki T."/>
            <person name="Murakami M."/>
            <person name="Hisamatsu S."/>
            <person name="Kato Y."/>
            <person name="Takizawa T."/>
            <person name="Fukuoka H."/>
            <person name="Yoshimura T."/>
            <person name="Itoh K."/>
            <person name="O'Sullivan D.J."/>
            <person name="McKay L.L."/>
            <person name="Ohno H."/>
            <person name="Kikuchi J."/>
            <person name="Masaoka T."/>
            <person name="Hattori M."/>
        </authorList>
    </citation>
    <scope>NUCLEOTIDE SEQUENCE [LARGE SCALE GENOMIC DNA]</scope>
    <source>
        <strain evidence="9">NBRC 3956 / LMG 18251</strain>
    </source>
</reference>
<evidence type="ECO:0000256" key="3">
    <source>
        <dbReference type="ARBA" id="ARBA00023125"/>
    </source>
</evidence>
<dbReference type="InterPro" id="IPR044068">
    <property type="entry name" value="CB"/>
</dbReference>
<dbReference type="Gene3D" id="1.10.443.10">
    <property type="entry name" value="Intergrase catalytic core"/>
    <property type="match status" value="1"/>
</dbReference>
<evidence type="ECO:0000256" key="2">
    <source>
        <dbReference type="ARBA" id="ARBA00022908"/>
    </source>
</evidence>
<dbReference type="InterPro" id="IPR013762">
    <property type="entry name" value="Integrase-like_cat_sf"/>
</dbReference>
<dbReference type="PANTHER" id="PTHR30629">
    <property type="entry name" value="PROPHAGE INTEGRASE"/>
    <property type="match status" value="1"/>
</dbReference>
<evidence type="ECO:0000313" key="8">
    <source>
        <dbReference type="EMBL" id="BAG26567.1"/>
    </source>
</evidence>
<comment type="similarity">
    <text evidence="1">Belongs to the 'phage' integrase family.</text>
</comment>
<sequence length="367" mass="42867">MRTTISITKRGSRYQARVNWYDNQDKRHQKSAGYFNRRKDAVATAERVRDELQEQLNPDLTEITLADYYQRWYQLYKEQGITRITQNRYKVIGNVLTKYFNKKKLKDVRKSDYQAFINWYGANHARDSVNKLNGAVKKMVSFALDDEIIRKDFTSNIQVISNKDRERKVEYLNQKETAVLMDAVKADLDPDHPVKYMILTALLTGMRKSEIQALTWNDLDFLHSTININKSWDEIEKAFKPTKTLSSRRVIPVNRELLKMLASLKANNSTMVFYSPEYDQVPTGNALNKALRFIMHQQAIAKQGFHFHSLRHVHVAYLLGQGVDVYAISKRLGHSDITITLKTYSYLIDEYKAKNDDLIVKKLQELI</sequence>
<dbReference type="KEGG" id="lfe:LAF_0231"/>